<dbReference type="EMBL" id="CM046391">
    <property type="protein sequence ID" value="KAI8559282.1"/>
    <property type="molecule type" value="Genomic_DNA"/>
</dbReference>
<sequence length="573" mass="64785">MDGQGAENLNYARDQHSVLSKEGQKRSAPLLSLFSLSPVPMAPVQYPSSSPTLQALEADRGDGHLSAQNPTDFSSLRPEPHRRILPPPLPTRRLCQRRLVPPLGQRALPHRRARRVRPRLLGGRNLESRGRITKYKEMERLSMLLQEDSELQKLHKQFVLRGDLTEAVFWATEDHPDDCDGMIENYLCKSNRVTFNLTLEIIHQIFAGKSAVHRAYLKFVPNKVMMLFDLTQLTEKDFWTKYCRAEYLHCMKNAFAAAAEATEDEDLVAFLKRDDAWASEAKHKDHGMSRNGSDSATDSQYEEYGRSLSQVLNRHGAVVLEGRSIDGLKTVCDMDIILLIAKIFHLCLVKMKLTVLAMVAERFGLQQLDLLPSGVSLPLRHQLYCSSVTQLSLGLVHAYRRFCQSFRDNLFIVPENDFPTDWPAALYILLGQEDLDLSHFSNSSKSKESEPQNNVNLVSMSTPYMLNLHPVTIPSSISDTIGSEDTKFEDGDSVDGSVADGMEHIFNSTLQLRYGRDLRLNELSSLSLIATSIHCRLDVFVLRKTCAIQTFVNPTASDQDLRQVLCSLHFFEH</sequence>
<keyword evidence="2" id="KW-1185">Reference proteome</keyword>
<organism evidence="1 2">
    <name type="scientific">Rhododendron molle</name>
    <name type="common">Chinese azalea</name>
    <name type="synonym">Azalea mollis</name>
    <dbReference type="NCBI Taxonomy" id="49168"/>
    <lineage>
        <taxon>Eukaryota</taxon>
        <taxon>Viridiplantae</taxon>
        <taxon>Streptophyta</taxon>
        <taxon>Embryophyta</taxon>
        <taxon>Tracheophyta</taxon>
        <taxon>Spermatophyta</taxon>
        <taxon>Magnoliopsida</taxon>
        <taxon>eudicotyledons</taxon>
        <taxon>Gunneridae</taxon>
        <taxon>Pentapetalae</taxon>
        <taxon>asterids</taxon>
        <taxon>Ericales</taxon>
        <taxon>Ericaceae</taxon>
        <taxon>Ericoideae</taxon>
        <taxon>Rhodoreae</taxon>
        <taxon>Rhododendron</taxon>
    </lineage>
</organism>
<dbReference type="Proteomes" id="UP001062846">
    <property type="component" value="Chromosome 4"/>
</dbReference>
<evidence type="ECO:0000313" key="1">
    <source>
        <dbReference type="EMBL" id="KAI8559282.1"/>
    </source>
</evidence>
<accession>A0ACC0P0X4</accession>
<comment type="caution">
    <text evidence="1">The sequence shown here is derived from an EMBL/GenBank/DDBJ whole genome shotgun (WGS) entry which is preliminary data.</text>
</comment>
<evidence type="ECO:0000313" key="2">
    <source>
        <dbReference type="Proteomes" id="UP001062846"/>
    </source>
</evidence>
<protein>
    <submittedName>
        <fullName evidence="1">Uncharacterized protein</fullName>
    </submittedName>
</protein>
<reference evidence="1" key="1">
    <citation type="submission" date="2022-02" db="EMBL/GenBank/DDBJ databases">
        <title>Plant Genome Project.</title>
        <authorList>
            <person name="Zhang R.-G."/>
        </authorList>
    </citation>
    <scope>NUCLEOTIDE SEQUENCE</scope>
    <source>
        <strain evidence="1">AT1</strain>
    </source>
</reference>
<proteinExistence type="predicted"/>
<gene>
    <name evidence="1" type="ORF">RHMOL_Rhmol04G0159900</name>
</gene>
<name>A0ACC0P0X4_RHOML</name>